<dbReference type="Proteomes" id="UP000544331">
    <property type="component" value="Unassembled WGS sequence"/>
</dbReference>
<dbReference type="AlphaFoldDB" id="A0A8H5Y0E9"/>
<evidence type="ECO:0000256" key="1">
    <source>
        <dbReference type="SAM" id="MobiDB-lite"/>
    </source>
</evidence>
<accession>A0A8H5Y0E9</accession>
<name>A0A8H5Y0E9_9HYPO</name>
<gene>
    <name evidence="2" type="ORF">FMUND_13433</name>
</gene>
<evidence type="ECO:0000313" key="3">
    <source>
        <dbReference type="Proteomes" id="UP000544331"/>
    </source>
</evidence>
<comment type="caution">
    <text evidence="2">The sequence shown here is derived from an EMBL/GenBank/DDBJ whole genome shotgun (WGS) entry which is preliminary data.</text>
</comment>
<dbReference type="EMBL" id="JAAOAN010000615">
    <property type="protein sequence ID" value="KAF5702520.1"/>
    <property type="molecule type" value="Genomic_DNA"/>
</dbReference>
<proteinExistence type="predicted"/>
<feature type="region of interest" description="Disordered" evidence="1">
    <location>
        <begin position="131"/>
        <end position="153"/>
    </location>
</feature>
<protein>
    <submittedName>
        <fullName evidence="2">Uncharacterized protein</fullName>
    </submittedName>
</protein>
<dbReference type="OrthoDB" id="10531065at2759"/>
<evidence type="ECO:0000313" key="2">
    <source>
        <dbReference type="EMBL" id="KAF5702520.1"/>
    </source>
</evidence>
<sequence length="153" mass="17242">MKSLAVSVSTNGGLTLHGYKYTVTVKDFVPMSNHNESKRKPAEPVLAEASSAAQLSIQREEFLDHRNHNKTETILTDLPTLRPDSTIPMPPVRRHKSHSVWSKGWPTIMNPDYISLECKWAKSFMAGWSPASINSHSKRQRSPYSITEGVKRL</sequence>
<organism evidence="2 3">
    <name type="scientific">Fusarium mundagurra</name>
    <dbReference type="NCBI Taxonomy" id="1567541"/>
    <lineage>
        <taxon>Eukaryota</taxon>
        <taxon>Fungi</taxon>
        <taxon>Dikarya</taxon>
        <taxon>Ascomycota</taxon>
        <taxon>Pezizomycotina</taxon>
        <taxon>Sordariomycetes</taxon>
        <taxon>Hypocreomycetidae</taxon>
        <taxon>Hypocreales</taxon>
        <taxon>Nectriaceae</taxon>
        <taxon>Fusarium</taxon>
        <taxon>Fusarium fujikuroi species complex</taxon>
    </lineage>
</organism>
<keyword evidence="3" id="KW-1185">Reference proteome</keyword>
<reference evidence="2 3" key="1">
    <citation type="submission" date="2020-05" db="EMBL/GenBank/DDBJ databases">
        <title>Identification and distribution of gene clusters putatively required for synthesis of sphingolipid metabolism inhibitors in phylogenetically diverse species of the filamentous fungus Fusarium.</title>
        <authorList>
            <person name="Kim H.-S."/>
            <person name="Busman M."/>
            <person name="Brown D.W."/>
            <person name="Divon H."/>
            <person name="Uhlig S."/>
            <person name="Proctor R.H."/>
        </authorList>
    </citation>
    <scope>NUCLEOTIDE SEQUENCE [LARGE SCALE GENOMIC DNA]</scope>
    <source>
        <strain evidence="2 3">NRRL 66235</strain>
    </source>
</reference>